<dbReference type="Proteomes" id="UP001064027">
    <property type="component" value="Chromosome"/>
</dbReference>
<evidence type="ECO:0000313" key="2">
    <source>
        <dbReference type="Proteomes" id="UP001064027"/>
    </source>
</evidence>
<organism evidence="1 2">
    <name type="scientific">Rossellomorea vietnamensis</name>
    <dbReference type="NCBI Taxonomy" id="218284"/>
    <lineage>
        <taxon>Bacteria</taxon>
        <taxon>Bacillati</taxon>
        <taxon>Bacillota</taxon>
        <taxon>Bacilli</taxon>
        <taxon>Bacillales</taxon>
        <taxon>Bacillaceae</taxon>
        <taxon>Rossellomorea</taxon>
    </lineage>
</organism>
<protein>
    <submittedName>
        <fullName evidence="1">Chemotaxis response regulator protein-glutamate methylesterase</fullName>
    </submittedName>
</protein>
<proteinExistence type="predicted"/>
<evidence type="ECO:0000313" key="1">
    <source>
        <dbReference type="EMBL" id="UXH45397.1"/>
    </source>
</evidence>
<keyword evidence="2" id="KW-1185">Reference proteome</keyword>
<accession>A0ACD4CA82</accession>
<reference evidence="1" key="1">
    <citation type="submission" date="2022-09" db="EMBL/GenBank/DDBJ databases">
        <title>Complete genome sequence of Rossellomorea vietnamensis strain RL-WG62, a newly isolated PGPR with the potential for plant salinity stress alleviation.</title>
        <authorList>
            <person name="Ren L."/>
            <person name="Wang G."/>
            <person name="Hu H."/>
        </authorList>
    </citation>
    <scope>NUCLEOTIDE SEQUENCE</scope>
    <source>
        <strain evidence="1">RL-WG62</strain>
    </source>
</reference>
<sequence>MKKVLVVDDSAFMRKLISEFLTSTKQLEVIGIARNGEDAIAKIKRLRPDVVTLDVEMPKMNGIDALRRIMEECPVPVVMLSSTTIEGADETVKAMELGAVDFVAKPSGTISLDLHKIQDEMVEKVVAASKVNVAKITRGFQRESANDAGIGSVERTEKLPVDRTWGVNSPKMILIGTSTGGPRALQNVLTGLPRQLDAPIVVVQHMPPGFTRSLANRLDGQASIHVKEAEHGEILENGTAYIAPGGVHTKVVETGGQLSIQLSKEEPKNGHRPSVDILFESASLIRNYAKIAVVLTGMGADGSDGLVKLKEQGEVKAIAESRETCIVFGMPKSAIATELVDRVEHIGDIPRSIMTYMV</sequence>
<gene>
    <name evidence="1" type="ORF">N5C46_04845</name>
</gene>
<dbReference type="EMBL" id="CP104558">
    <property type="protein sequence ID" value="UXH45397.1"/>
    <property type="molecule type" value="Genomic_DNA"/>
</dbReference>
<name>A0ACD4CA82_9BACI</name>